<evidence type="ECO:0000256" key="2">
    <source>
        <dbReference type="SAM" id="SignalP"/>
    </source>
</evidence>
<feature type="signal peptide" evidence="2">
    <location>
        <begin position="1"/>
        <end position="20"/>
    </location>
</feature>
<evidence type="ECO:0000313" key="4">
    <source>
        <dbReference type="EMBL" id="KAL1499988.1"/>
    </source>
</evidence>
<dbReference type="InterPro" id="IPR018962">
    <property type="entry name" value="DUF1995"/>
</dbReference>
<evidence type="ECO:0000313" key="5">
    <source>
        <dbReference type="Proteomes" id="UP001515480"/>
    </source>
</evidence>
<organism evidence="4 5">
    <name type="scientific">Prymnesium parvum</name>
    <name type="common">Toxic golden alga</name>
    <dbReference type="NCBI Taxonomy" id="97485"/>
    <lineage>
        <taxon>Eukaryota</taxon>
        <taxon>Haptista</taxon>
        <taxon>Haptophyta</taxon>
        <taxon>Prymnesiophyceae</taxon>
        <taxon>Prymnesiales</taxon>
        <taxon>Prymnesiaceae</taxon>
        <taxon>Prymnesium</taxon>
    </lineage>
</organism>
<feature type="compositionally biased region" description="Low complexity" evidence="1">
    <location>
        <begin position="47"/>
        <end position="62"/>
    </location>
</feature>
<reference evidence="4 5" key="1">
    <citation type="journal article" date="2024" name="Science">
        <title>Giant polyketide synthase enzymes in the biosynthesis of giant marine polyether toxins.</title>
        <authorList>
            <person name="Fallon T.R."/>
            <person name="Shende V.V."/>
            <person name="Wierzbicki I.H."/>
            <person name="Pendleton A.L."/>
            <person name="Watervoot N.F."/>
            <person name="Auber R.P."/>
            <person name="Gonzalez D.J."/>
            <person name="Wisecaver J.H."/>
            <person name="Moore B.S."/>
        </authorList>
    </citation>
    <scope>NUCLEOTIDE SEQUENCE [LARGE SCALE GENOMIC DNA]</scope>
    <source>
        <strain evidence="4 5">12B1</strain>
    </source>
</reference>
<dbReference type="PANTHER" id="PTHR35509">
    <property type="entry name" value="DOMAIN PROTEIN, PUTATIVE (DUF1995)-RELATED"/>
    <property type="match status" value="1"/>
</dbReference>
<dbReference type="InterPro" id="IPR053021">
    <property type="entry name" value="Chloroplast_ADK"/>
</dbReference>
<keyword evidence="5" id="KW-1185">Reference proteome</keyword>
<evidence type="ECO:0000256" key="1">
    <source>
        <dbReference type="SAM" id="MobiDB-lite"/>
    </source>
</evidence>
<feature type="domain" description="DUF1995" evidence="3">
    <location>
        <begin position="84"/>
        <end position="307"/>
    </location>
</feature>
<dbReference type="Proteomes" id="UP001515480">
    <property type="component" value="Unassembled WGS sequence"/>
</dbReference>
<feature type="region of interest" description="Disordered" evidence="1">
    <location>
        <begin position="31"/>
        <end position="74"/>
    </location>
</feature>
<protein>
    <recommendedName>
        <fullName evidence="3">DUF1995 domain-containing protein</fullName>
    </recommendedName>
</protein>
<gene>
    <name evidence="4" type="ORF">AB1Y20_012666</name>
</gene>
<proteinExistence type="predicted"/>
<dbReference type="PANTHER" id="PTHR35509:SF1">
    <property type="entry name" value="DOMAIN PROTEIN, PUTATIVE (DUF1995)-RELATED"/>
    <property type="match status" value="1"/>
</dbReference>
<dbReference type="Pfam" id="PF09353">
    <property type="entry name" value="DUF1995"/>
    <property type="match status" value="1"/>
</dbReference>
<dbReference type="EMBL" id="JBGBPQ010000024">
    <property type="protein sequence ID" value="KAL1499988.1"/>
    <property type="molecule type" value="Genomic_DNA"/>
</dbReference>
<name>A0AB34IJE2_PRYPA</name>
<accession>A0AB34IJE2</accession>
<dbReference type="AlphaFoldDB" id="A0AB34IJE2"/>
<comment type="caution">
    <text evidence="4">The sequence shown here is derived from an EMBL/GenBank/DDBJ whole genome shotgun (WGS) entry which is preliminary data.</text>
</comment>
<sequence length="331" mass="35019">MASSALVSLLPLTWIPLLRLPPLPTSPAPDFPIHTLHAPPRLDSPTPRRALLSSAPPSSTRRSPPPLAAQPQEADVPRWFVEVPRTITATGRQAARSVQGALRANAARLLVEVASVELDPSSASFRPSSLLAIAHAVALELLDTSVLPPSRPLVKLVVSSTSEAALAAACVWTTNVPVSVLGHPSMVEPRDGAFLVVAPGGATPAAQAQANEALAGLLAAAQGRPVVVINPWPGATLTALAGFETAYSLRPFEMAYLEDQYAQRVDRAGACLLRCFPHEWSVLLQPNGGNWTYVGRSSVRPSSQQLEVLCRDGMTGLRFNARMDAAARSAE</sequence>
<evidence type="ECO:0000259" key="3">
    <source>
        <dbReference type="Pfam" id="PF09353"/>
    </source>
</evidence>
<keyword evidence="2" id="KW-0732">Signal</keyword>
<feature type="chain" id="PRO_5044301235" description="DUF1995 domain-containing protein" evidence="2">
    <location>
        <begin position="21"/>
        <end position="331"/>
    </location>
</feature>